<feature type="transmembrane region" description="Helical" evidence="6">
    <location>
        <begin position="207"/>
        <end position="227"/>
    </location>
</feature>
<dbReference type="GO" id="GO:0022857">
    <property type="term" value="F:transmembrane transporter activity"/>
    <property type="evidence" value="ECO:0007669"/>
    <property type="project" value="InterPro"/>
</dbReference>
<dbReference type="Gene3D" id="1.20.1250.20">
    <property type="entry name" value="MFS general substrate transporter like domains"/>
    <property type="match status" value="1"/>
</dbReference>
<keyword evidence="4 6" id="KW-0472">Membrane</keyword>
<dbReference type="OrthoDB" id="3437016at2759"/>
<feature type="transmembrane region" description="Helical" evidence="6">
    <location>
        <begin position="404"/>
        <end position="429"/>
    </location>
</feature>
<feature type="transmembrane region" description="Helical" evidence="6">
    <location>
        <begin position="533"/>
        <end position="553"/>
    </location>
</feature>
<feature type="transmembrane region" description="Helical" evidence="6">
    <location>
        <begin position="248"/>
        <end position="267"/>
    </location>
</feature>
<dbReference type="GO" id="GO:0005886">
    <property type="term" value="C:plasma membrane"/>
    <property type="evidence" value="ECO:0007669"/>
    <property type="project" value="TreeGrafter"/>
</dbReference>
<feature type="transmembrane region" description="Helical" evidence="6">
    <location>
        <begin position="273"/>
        <end position="293"/>
    </location>
</feature>
<comment type="caution">
    <text evidence="8">The sequence shown here is derived from an EMBL/GenBank/DDBJ whole genome shotgun (WGS) entry which is preliminary data.</text>
</comment>
<reference evidence="8 9" key="1">
    <citation type="submission" date="2016-10" db="EMBL/GenBank/DDBJ databases">
        <title>Genome sequence of the basidiomycete white-rot fungus Trametes pubescens.</title>
        <authorList>
            <person name="Makela M.R."/>
            <person name="Granchi Z."/>
            <person name="Peng M."/>
            <person name="De Vries R.P."/>
            <person name="Grigoriev I."/>
            <person name="Riley R."/>
            <person name="Hilden K."/>
        </authorList>
    </citation>
    <scope>NUCLEOTIDE SEQUENCE [LARGE SCALE GENOMIC DNA]</scope>
    <source>
        <strain evidence="8 9">FBCC735</strain>
    </source>
</reference>
<evidence type="ECO:0000256" key="2">
    <source>
        <dbReference type="ARBA" id="ARBA00022692"/>
    </source>
</evidence>
<evidence type="ECO:0000256" key="3">
    <source>
        <dbReference type="ARBA" id="ARBA00022989"/>
    </source>
</evidence>
<organism evidence="8 9">
    <name type="scientific">Trametes pubescens</name>
    <name type="common">White-rot fungus</name>
    <dbReference type="NCBI Taxonomy" id="154538"/>
    <lineage>
        <taxon>Eukaryota</taxon>
        <taxon>Fungi</taxon>
        <taxon>Dikarya</taxon>
        <taxon>Basidiomycota</taxon>
        <taxon>Agaricomycotina</taxon>
        <taxon>Agaricomycetes</taxon>
        <taxon>Polyporales</taxon>
        <taxon>Polyporaceae</taxon>
        <taxon>Trametes</taxon>
    </lineage>
</organism>
<evidence type="ECO:0000256" key="1">
    <source>
        <dbReference type="ARBA" id="ARBA00004141"/>
    </source>
</evidence>
<evidence type="ECO:0000256" key="5">
    <source>
        <dbReference type="SAM" id="MobiDB-lite"/>
    </source>
</evidence>
<proteinExistence type="predicted"/>
<feature type="region of interest" description="Disordered" evidence="5">
    <location>
        <begin position="1"/>
        <end position="26"/>
    </location>
</feature>
<dbReference type="Pfam" id="PF07690">
    <property type="entry name" value="MFS_1"/>
    <property type="match status" value="1"/>
</dbReference>
<feature type="transmembrane region" description="Helical" evidence="6">
    <location>
        <begin position="176"/>
        <end position="195"/>
    </location>
</feature>
<dbReference type="AlphaFoldDB" id="A0A1M2V2L0"/>
<evidence type="ECO:0000313" key="9">
    <source>
        <dbReference type="Proteomes" id="UP000184267"/>
    </source>
</evidence>
<dbReference type="STRING" id="154538.A0A1M2V2L0"/>
<feature type="transmembrane region" description="Helical" evidence="6">
    <location>
        <begin position="118"/>
        <end position="138"/>
    </location>
</feature>
<dbReference type="SUPFAM" id="SSF103473">
    <property type="entry name" value="MFS general substrate transporter"/>
    <property type="match status" value="1"/>
</dbReference>
<feature type="transmembrane region" description="Helical" evidence="6">
    <location>
        <begin position="441"/>
        <end position="459"/>
    </location>
</feature>
<dbReference type="EMBL" id="MNAD01001723">
    <property type="protein sequence ID" value="OJT01776.1"/>
    <property type="molecule type" value="Genomic_DNA"/>
</dbReference>
<dbReference type="PROSITE" id="PS50850">
    <property type="entry name" value="MFS"/>
    <property type="match status" value="1"/>
</dbReference>
<feature type="transmembrane region" description="Helical" evidence="6">
    <location>
        <begin position="381"/>
        <end position="398"/>
    </location>
</feature>
<dbReference type="PANTHER" id="PTHR23501:SF102">
    <property type="entry name" value="DRUG TRANSPORTER, PUTATIVE (AFU_ORTHOLOGUE AFUA_3G08530)-RELATED"/>
    <property type="match status" value="1"/>
</dbReference>
<sequence length="579" mass="62226">MDTPKEANVLEVEAQPSDDAPQSPGSSKKGLKFWLIILSLCLSMFLSALELTAVSTALPVIIHDLQGGDFVWVGTAYSLASTAFLPLSGGVAEVRIHPLHSEVFLNLRLPDQIFGRRIAMFFSLSTFILGSALCGAAQNMNWLIAARAVQGLGGGGILSVVSIIMADLVPLKERGLYNGLTGMTWAVSSAIGPLVGGALATRGQWRWLFYLNLPICGAALVMVTAFLKLPTPPGNLASKLGRMDWFGNLLVIASTTSIVVGLTWGGVQFAWSSAHVLAPLIVGLCGIVFFFIYEAYWARNPIVPMSLLQNRTSVSGYIQTFINPIVVLAVAYYLPVYYQACKDATPLRSAVDMLGLSLSMGPIIIISSISVTVLRVYRTQHWIGWAIFMVGMGIFTTLDADAPLSHAIGLPLLLGAGAGIIYAVTYFPVLSPLPVSENAHALAFFAFCRSFAGVCPLFISITRATSRLTLLQIWGIAIGASVLQNELSRRLPPALLAELGTGVDLSYASIPQIPTLAQPLKDEVRHAFGDSLVVVWQVMLGILGIGFVASLLMRDVPMHGALDDKWALELEADRQNELK</sequence>
<dbReference type="InterPro" id="IPR036259">
    <property type="entry name" value="MFS_trans_sf"/>
</dbReference>
<dbReference type="OMA" id="MTYLDNN"/>
<name>A0A1M2V2L0_TRAPU</name>
<evidence type="ECO:0000256" key="4">
    <source>
        <dbReference type="ARBA" id="ARBA00023136"/>
    </source>
</evidence>
<dbReference type="PANTHER" id="PTHR23501">
    <property type="entry name" value="MAJOR FACILITATOR SUPERFAMILY"/>
    <property type="match status" value="1"/>
</dbReference>
<protein>
    <recommendedName>
        <fullName evidence="7">Major facilitator superfamily (MFS) profile domain-containing protein</fullName>
    </recommendedName>
</protein>
<feature type="transmembrane region" description="Helical" evidence="6">
    <location>
        <begin position="314"/>
        <end position="334"/>
    </location>
</feature>
<gene>
    <name evidence="8" type="ORF">TRAPUB_7832</name>
</gene>
<feature type="transmembrane region" description="Helical" evidence="6">
    <location>
        <begin position="33"/>
        <end position="58"/>
    </location>
</feature>
<feature type="transmembrane region" description="Helical" evidence="6">
    <location>
        <begin position="144"/>
        <end position="164"/>
    </location>
</feature>
<feature type="transmembrane region" description="Helical" evidence="6">
    <location>
        <begin position="354"/>
        <end position="374"/>
    </location>
</feature>
<feature type="domain" description="Major facilitator superfamily (MFS) profile" evidence="7">
    <location>
        <begin position="36"/>
        <end position="558"/>
    </location>
</feature>
<keyword evidence="2 6" id="KW-0812">Transmembrane</keyword>
<evidence type="ECO:0000256" key="6">
    <source>
        <dbReference type="SAM" id="Phobius"/>
    </source>
</evidence>
<dbReference type="InterPro" id="IPR011701">
    <property type="entry name" value="MFS"/>
</dbReference>
<dbReference type="Proteomes" id="UP000184267">
    <property type="component" value="Unassembled WGS sequence"/>
</dbReference>
<keyword evidence="9" id="KW-1185">Reference proteome</keyword>
<keyword evidence="3 6" id="KW-1133">Transmembrane helix</keyword>
<dbReference type="InterPro" id="IPR020846">
    <property type="entry name" value="MFS_dom"/>
</dbReference>
<evidence type="ECO:0000259" key="7">
    <source>
        <dbReference type="PROSITE" id="PS50850"/>
    </source>
</evidence>
<comment type="subcellular location">
    <subcellularLocation>
        <location evidence="1">Membrane</location>
        <topology evidence="1">Multi-pass membrane protein</topology>
    </subcellularLocation>
</comment>
<evidence type="ECO:0000313" key="8">
    <source>
        <dbReference type="EMBL" id="OJT01776.1"/>
    </source>
</evidence>
<accession>A0A1M2V2L0</accession>